<dbReference type="EMBL" id="NGMO01000001">
    <property type="protein sequence ID" value="OTP11999.1"/>
    <property type="molecule type" value="Genomic_DNA"/>
</dbReference>
<dbReference type="RefSeq" id="WP_086283226.1">
    <property type="nucleotide sequence ID" value="NZ_NGMO01000001.1"/>
</dbReference>
<accession>A0A2C9XPB2</accession>
<gene>
    <name evidence="1" type="ORF">A5844_000214</name>
</gene>
<name>A0A2C9XPB2_9ENTE</name>
<dbReference type="Proteomes" id="UP000194933">
    <property type="component" value="Unassembled WGS sequence"/>
</dbReference>
<sequence>MKEPLEELFNELSKQFDKIIVRTEGKISKEISMQVRQTAKRSHRETINDTLQIFSTDQRKMAHSIKGYFGAKVIEELSKQEKKLLHFR</sequence>
<evidence type="ECO:0000313" key="1">
    <source>
        <dbReference type="EMBL" id="OTP11999.1"/>
    </source>
</evidence>
<dbReference type="AlphaFoldDB" id="A0A2C9XPB2"/>
<protein>
    <submittedName>
        <fullName evidence="1">Uncharacterized protein</fullName>
    </submittedName>
</protein>
<evidence type="ECO:0000313" key="2">
    <source>
        <dbReference type="Proteomes" id="UP000194933"/>
    </source>
</evidence>
<proteinExistence type="predicted"/>
<reference evidence="1 2" key="1">
    <citation type="submission" date="2017-05" db="EMBL/GenBank/DDBJ databases">
        <title>The Genome Sequence of Enterococcus sp. 10A9_DIV0425.</title>
        <authorList>
            <consortium name="The Broad Institute Genomics Platform"/>
            <consortium name="The Broad Institute Genomic Center for Infectious Diseases"/>
            <person name="Earl A."/>
            <person name="Manson A."/>
            <person name="Schwartman J."/>
            <person name="Gilmore M."/>
            <person name="Abouelleil A."/>
            <person name="Cao P."/>
            <person name="Chapman S."/>
            <person name="Cusick C."/>
            <person name="Shea T."/>
            <person name="Young S."/>
            <person name="Neafsey D."/>
            <person name="Nusbaum C."/>
            <person name="Birren B."/>
        </authorList>
    </citation>
    <scope>NUCLEOTIDE SEQUENCE [LARGE SCALE GENOMIC DNA]</scope>
    <source>
        <strain evidence="1 2">10A9_DIV0425</strain>
    </source>
</reference>
<comment type="caution">
    <text evidence="1">The sequence shown here is derived from an EMBL/GenBank/DDBJ whole genome shotgun (WGS) entry which is preliminary data.</text>
</comment>
<keyword evidence="2" id="KW-1185">Reference proteome</keyword>
<organism evidence="1 2">
    <name type="scientific">Candidatus Enterococcus wittei</name>
    <dbReference type="NCBI Taxonomy" id="1987383"/>
    <lineage>
        <taxon>Bacteria</taxon>
        <taxon>Bacillati</taxon>
        <taxon>Bacillota</taxon>
        <taxon>Bacilli</taxon>
        <taxon>Lactobacillales</taxon>
        <taxon>Enterococcaceae</taxon>
        <taxon>Enterococcus</taxon>
    </lineage>
</organism>